<feature type="compositionally biased region" description="Acidic residues" evidence="1">
    <location>
        <begin position="94"/>
        <end position="115"/>
    </location>
</feature>
<organism evidence="2 3">
    <name type="scientific">Psylliodes chrysocephalus</name>
    <dbReference type="NCBI Taxonomy" id="3402493"/>
    <lineage>
        <taxon>Eukaryota</taxon>
        <taxon>Metazoa</taxon>
        <taxon>Ecdysozoa</taxon>
        <taxon>Arthropoda</taxon>
        <taxon>Hexapoda</taxon>
        <taxon>Insecta</taxon>
        <taxon>Pterygota</taxon>
        <taxon>Neoptera</taxon>
        <taxon>Endopterygota</taxon>
        <taxon>Coleoptera</taxon>
        <taxon>Polyphaga</taxon>
        <taxon>Cucujiformia</taxon>
        <taxon>Chrysomeloidea</taxon>
        <taxon>Chrysomelidae</taxon>
        <taxon>Galerucinae</taxon>
        <taxon>Alticini</taxon>
        <taxon>Psylliodes</taxon>
    </lineage>
</organism>
<sequence length="126" mass="14654">MKTRWKNAKCKDKFPFTKPMIWSAPRNEGNCYFCITDITGFTSTTKSKIEYANVDSIVKPAKILVVDVPGTSKQMNVEEEEMLVDEVFQKDSPEDKDEEYLSEDEEYLPEYEDGDKEYLPEDETKT</sequence>
<feature type="region of interest" description="Disordered" evidence="1">
    <location>
        <begin position="77"/>
        <end position="126"/>
    </location>
</feature>
<dbReference type="EMBL" id="OV651813">
    <property type="protein sequence ID" value="CAH1099008.1"/>
    <property type="molecule type" value="Genomic_DNA"/>
</dbReference>
<reference evidence="2" key="1">
    <citation type="submission" date="2022-01" db="EMBL/GenBank/DDBJ databases">
        <authorList>
            <person name="King R."/>
        </authorList>
    </citation>
    <scope>NUCLEOTIDE SEQUENCE</scope>
</reference>
<evidence type="ECO:0000256" key="1">
    <source>
        <dbReference type="SAM" id="MobiDB-lite"/>
    </source>
</evidence>
<dbReference type="Proteomes" id="UP001153636">
    <property type="component" value="Chromosome 1"/>
</dbReference>
<gene>
    <name evidence="2" type="ORF">PSYICH_LOCUS1193</name>
</gene>
<evidence type="ECO:0000313" key="2">
    <source>
        <dbReference type="EMBL" id="CAH1099008.1"/>
    </source>
</evidence>
<keyword evidence="3" id="KW-1185">Reference proteome</keyword>
<name>A0A9P0CE03_9CUCU</name>
<dbReference type="OrthoDB" id="7490920at2759"/>
<evidence type="ECO:0000313" key="3">
    <source>
        <dbReference type="Proteomes" id="UP001153636"/>
    </source>
</evidence>
<proteinExistence type="predicted"/>
<protein>
    <submittedName>
        <fullName evidence="2">Uncharacterized protein</fullName>
    </submittedName>
</protein>
<dbReference type="AlphaFoldDB" id="A0A9P0CE03"/>
<accession>A0A9P0CE03</accession>
<feature type="compositionally biased region" description="Basic and acidic residues" evidence="1">
    <location>
        <begin position="116"/>
        <end position="126"/>
    </location>
</feature>